<gene>
    <name evidence="2" type="ORF">F7018_00610</name>
</gene>
<comment type="caution">
    <text evidence="2">The sequence shown here is derived from an EMBL/GenBank/DDBJ whole genome shotgun (WGS) entry which is preliminary data.</text>
</comment>
<evidence type="ECO:0000313" key="2">
    <source>
        <dbReference type="EMBL" id="KAB1160410.1"/>
    </source>
</evidence>
<feature type="signal peptide" evidence="1">
    <location>
        <begin position="1"/>
        <end position="19"/>
    </location>
</feature>
<dbReference type="AlphaFoldDB" id="A0A7J5ATY1"/>
<evidence type="ECO:0000313" key="3">
    <source>
        <dbReference type="Proteomes" id="UP000467305"/>
    </source>
</evidence>
<protein>
    <recommendedName>
        <fullName evidence="4">Outer membrane protein assembly factor BamE</fullName>
    </recommendedName>
</protein>
<keyword evidence="1" id="KW-0732">Signal</keyword>
<proteinExistence type="predicted"/>
<accession>A0A7J5ATY1</accession>
<sequence length="167" mass="18388">MKHRIFVFIFLLSSLIAKSQTSNIMTSSEFEGIKINTTTLADLKKTKGKQSAVEKLLGPAASFSMNETETYYYFTFNGLKVDFSTMGSKPFVESFEINSNASSITIKGATVTIGDNISKLGKIVFSLGRNGAKSILFTECEDCDAFINIEFDQAANTITKISYMDMS</sequence>
<dbReference type="OrthoDB" id="1190477at2"/>
<dbReference type="Proteomes" id="UP000467305">
    <property type="component" value="Unassembled WGS sequence"/>
</dbReference>
<dbReference type="EMBL" id="WAAU01000003">
    <property type="protein sequence ID" value="KAB1160410.1"/>
    <property type="molecule type" value="Genomic_DNA"/>
</dbReference>
<dbReference type="RefSeq" id="WP_150898039.1">
    <property type="nucleotide sequence ID" value="NZ_WAAU01000003.1"/>
</dbReference>
<evidence type="ECO:0000256" key="1">
    <source>
        <dbReference type="SAM" id="SignalP"/>
    </source>
</evidence>
<evidence type="ECO:0008006" key="4">
    <source>
        <dbReference type="Google" id="ProtNLM"/>
    </source>
</evidence>
<name>A0A7J5ATY1_9FLAO</name>
<feature type="chain" id="PRO_5029764123" description="Outer membrane protein assembly factor BamE" evidence="1">
    <location>
        <begin position="20"/>
        <end position="167"/>
    </location>
</feature>
<keyword evidence="3" id="KW-1185">Reference proteome</keyword>
<organism evidence="2 3">
    <name type="scientific">Tenacibaculum aiptasiae</name>
    <dbReference type="NCBI Taxonomy" id="426481"/>
    <lineage>
        <taxon>Bacteria</taxon>
        <taxon>Pseudomonadati</taxon>
        <taxon>Bacteroidota</taxon>
        <taxon>Flavobacteriia</taxon>
        <taxon>Flavobacteriales</taxon>
        <taxon>Flavobacteriaceae</taxon>
        <taxon>Tenacibaculum</taxon>
    </lineage>
</organism>
<reference evidence="2 3" key="1">
    <citation type="submission" date="2019-09" db="EMBL/GenBank/DDBJ databases">
        <authorList>
            <person name="Cao W.R."/>
        </authorList>
    </citation>
    <scope>NUCLEOTIDE SEQUENCE [LARGE SCALE GENOMIC DNA]</scope>
    <source>
        <strain evidence="3">a4</strain>
    </source>
</reference>